<evidence type="ECO:0000313" key="2">
    <source>
        <dbReference type="Proteomes" id="UP000268084"/>
    </source>
</evidence>
<name>A0A3G8ZNI6_9ACTN</name>
<accession>A0A3G8ZNI6</accession>
<reference evidence="1 2" key="2">
    <citation type="submission" date="2018-12" db="EMBL/GenBank/DDBJ databases">
        <title>Nakamurella antarcticus sp. nov., isolated from Antarctica South Shetland Islands soil.</title>
        <authorList>
            <person name="Peng F."/>
        </authorList>
    </citation>
    <scope>NUCLEOTIDE SEQUENCE [LARGE SCALE GENOMIC DNA]</scope>
    <source>
        <strain evidence="1 2">S14-144</strain>
    </source>
</reference>
<keyword evidence="2" id="KW-1185">Reference proteome</keyword>
<dbReference type="AlphaFoldDB" id="A0A3G8ZNI6"/>
<dbReference type="EMBL" id="CP034170">
    <property type="protein sequence ID" value="AZI58859.1"/>
    <property type="molecule type" value="Genomic_DNA"/>
</dbReference>
<evidence type="ECO:0000313" key="1">
    <source>
        <dbReference type="EMBL" id="AZI58859.1"/>
    </source>
</evidence>
<sequence>MKTPESTLGSAVSDQPRADLALAPLPTRATLRRRRNLPYQLIRFAVFNARIMRMVTKGPH</sequence>
<dbReference type="Proteomes" id="UP000268084">
    <property type="component" value="Chromosome"/>
</dbReference>
<dbReference type="RefSeq" id="WP_124799763.1">
    <property type="nucleotide sequence ID" value="NZ_CP034170.1"/>
</dbReference>
<dbReference type="KEGG" id="nak:EH165_12635"/>
<protein>
    <submittedName>
        <fullName evidence="1">Uncharacterized protein</fullName>
    </submittedName>
</protein>
<proteinExistence type="predicted"/>
<organism evidence="1 2">
    <name type="scientific">Nakamurella antarctica</name>
    <dbReference type="NCBI Taxonomy" id="1902245"/>
    <lineage>
        <taxon>Bacteria</taxon>
        <taxon>Bacillati</taxon>
        <taxon>Actinomycetota</taxon>
        <taxon>Actinomycetes</taxon>
        <taxon>Nakamurellales</taxon>
        <taxon>Nakamurellaceae</taxon>
        <taxon>Nakamurella</taxon>
    </lineage>
</organism>
<reference evidence="1 2" key="1">
    <citation type="submission" date="2018-11" db="EMBL/GenBank/DDBJ databases">
        <authorList>
            <person name="Da X."/>
        </authorList>
    </citation>
    <scope>NUCLEOTIDE SEQUENCE [LARGE SCALE GENOMIC DNA]</scope>
    <source>
        <strain evidence="1 2">S14-144</strain>
    </source>
</reference>
<gene>
    <name evidence="1" type="ORF">EH165_12635</name>
</gene>